<dbReference type="Proteomes" id="UP000254924">
    <property type="component" value="Unassembled WGS sequence"/>
</dbReference>
<dbReference type="AlphaFoldDB" id="A0A380K1W7"/>
<name>A0A380K1W7_9STRE</name>
<dbReference type="EMBL" id="UHFN01000004">
    <property type="protein sequence ID" value="SUN58224.1"/>
    <property type="molecule type" value="Genomic_DNA"/>
</dbReference>
<keyword evidence="1" id="KW-0472">Membrane</keyword>
<protein>
    <submittedName>
        <fullName evidence="2">Uncharacterized protein</fullName>
    </submittedName>
</protein>
<organism evidence="2 4">
    <name type="scientific">Streptococcus hyointestinalis</name>
    <dbReference type="NCBI Taxonomy" id="1337"/>
    <lineage>
        <taxon>Bacteria</taxon>
        <taxon>Bacillati</taxon>
        <taxon>Bacillota</taxon>
        <taxon>Bacilli</taxon>
        <taxon>Lactobacillales</taxon>
        <taxon>Streptococcaceae</taxon>
        <taxon>Streptococcus</taxon>
    </lineage>
</organism>
<reference evidence="2 4" key="1">
    <citation type="submission" date="2018-06" db="EMBL/GenBank/DDBJ databases">
        <authorList>
            <consortium name="Pathogen Informatics"/>
            <person name="Doyle S."/>
        </authorList>
    </citation>
    <scope>NUCLEOTIDE SEQUENCE [LARGE SCALE GENOMIC DNA]</scope>
    <source>
        <strain evidence="2 4">NCTC12224</strain>
    </source>
</reference>
<evidence type="ECO:0000256" key="1">
    <source>
        <dbReference type="SAM" id="Phobius"/>
    </source>
</evidence>
<feature type="transmembrane region" description="Helical" evidence="1">
    <location>
        <begin position="7"/>
        <end position="26"/>
    </location>
</feature>
<dbReference type="EMBL" id="UHFN01000002">
    <property type="protein sequence ID" value="SUN58173.1"/>
    <property type="molecule type" value="Genomic_DNA"/>
</dbReference>
<keyword evidence="1" id="KW-0812">Transmembrane</keyword>
<sequence length="42" mass="4579">MNIIVSIIGILLILAIAGVTYMLMIAEGEEQENELTSSKNRS</sequence>
<evidence type="ECO:0000313" key="2">
    <source>
        <dbReference type="EMBL" id="SUN58173.1"/>
    </source>
</evidence>
<gene>
    <name evidence="2" type="ORF">NCTC12224_00197</name>
    <name evidence="3" type="ORF">NCTC12224_00250</name>
</gene>
<evidence type="ECO:0000313" key="3">
    <source>
        <dbReference type="EMBL" id="SUN58224.1"/>
    </source>
</evidence>
<proteinExistence type="predicted"/>
<accession>A0A380K1W7</accession>
<evidence type="ECO:0000313" key="4">
    <source>
        <dbReference type="Proteomes" id="UP000254924"/>
    </source>
</evidence>
<keyword evidence="1" id="KW-1133">Transmembrane helix</keyword>
<keyword evidence="4" id="KW-1185">Reference proteome</keyword>